<dbReference type="Proteomes" id="UP000327085">
    <property type="component" value="Chromosome 1"/>
</dbReference>
<reference evidence="2" key="1">
    <citation type="journal article" date="2020" name="Plant J.">
        <title>Transposons played a major role in the diversification between the closely related almond and peach genomes: results from the almond genome sequence.</title>
        <authorList>
            <person name="Alioto T."/>
            <person name="Alexiou K.G."/>
            <person name="Bardil A."/>
            <person name="Barteri F."/>
            <person name="Castanera R."/>
            <person name="Cruz F."/>
            <person name="Dhingra A."/>
            <person name="Duval H."/>
            <person name="Fernandez I Marti A."/>
            <person name="Frias L."/>
            <person name="Galan B."/>
            <person name="Garcia J.L."/>
            <person name="Howad W."/>
            <person name="Gomez-Garrido J."/>
            <person name="Gut M."/>
            <person name="Julca I."/>
            <person name="Morata J."/>
            <person name="Puigdomenech P."/>
            <person name="Ribeca P."/>
            <person name="Rubio Cabetas M.J."/>
            <person name="Vlasova A."/>
            <person name="Wirthensohn M."/>
            <person name="Garcia-Mas J."/>
            <person name="Gabaldon T."/>
            <person name="Casacuberta J.M."/>
            <person name="Arus P."/>
        </authorList>
    </citation>
    <scope>NUCLEOTIDE SEQUENCE [LARGE SCALE GENOMIC DNA]</scope>
    <source>
        <strain evidence="2">cv. Texas</strain>
    </source>
</reference>
<dbReference type="InParanoid" id="A0A5E4FS64"/>
<dbReference type="AlphaFoldDB" id="A0A5E4FS64"/>
<proteinExistence type="predicted"/>
<evidence type="ECO:0000313" key="2">
    <source>
        <dbReference type="Proteomes" id="UP000327085"/>
    </source>
</evidence>
<protein>
    <submittedName>
        <fullName evidence="1">Uncharacterized protein</fullName>
    </submittedName>
</protein>
<dbReference type="EMBL" id="CABIKO010000187">
    <property type="protein sequence ID" value="VVA30332.1"/>
    <property type="molecule type" value="Genomic_DNA"/>
</dbReference>
<gene>
    <name evidence="1" type="ORF">ALMOND_2B021366</name>
</gene>
<accession>A0A5E4FS64</accession>
<sequence>MSPLELILEDQGTFAWAGLCSWNPFVQKIPLRTQYLPSPYAKRPRIKRGLLLISYSAPSCALDCSSAVVGQIQIDTVPRLGTLDPDRNS</sequence>
<dbReference type="Gramene" id="VVA30332">
    <property type="protein sequence ID" value="VVA30332"/>
    <property type="gene ID" value="Prudul26B021366"/>
</dbReference>
<organism evidence="1 2">
    <name type="scientific">Prunus dulcis</name>
    <name type="common">Almond</name>
    <name type="synonym">Amygdalus dulcis</name>
    <dbReference type="NCBI Taxonomy" id="3755"/>
    <lineage>
        <taxon>Eukaryota</taxon>
        <taxon>Viridiplantae</taxon>
        <taxon>Streptophyta</taxon>
        <taxon>Embryophyta</taxon>
        <taxon>Tracheophyta</taxon>
        <taxon>Spermatophyta</taxon>
        <taxon>Magnoliopsida</taxon>
        <taxon>eudicotyledons</taxon>
        <taxon>Gunneridae</taxon>
        <taxon>Pentapetalae</taxon>
        <taxon>rosids</taxon>
        <taxon>fabids</taxon>
        <taxon>Rosales</taxon>
        <taxon>Rosaceae</taxon>
        <taxon>Amygdaloideae</taxon>
        <taxon>Amygdaleae</taxon>
        <taxon>Prunus</taxon>
    </lineage>
</organism>
<evidence type="ECO:0000313" key="1">
    <source>
        <dbReference type="EMBL" id="VVA30332.1"/>
    </source>
</evidence>
<name>A0A5E4FS64_PRUDU</name>